<dbReference type="InterPro" id="IPR034746">
    <property type="entry name" value="POTRA"/>
</dbReference>
<evidence type="ECO:0000256" key="7">
    <source>
        <dbReference type="ARBA" id="ARBA00023306"/>
    </source>
</evidence>
<feature type="transmembrane region" description="Helical" evidence="8">
    <location>
        <begin position="37"/>
        <end position="55"/>
    </location>
</feature>
<dbReference type="GO" id="GO:0090529">
    <property type="term" value="P:cell septum assembly"/>
    <property type="evidence" value="ECO:0007669"/>
    <property type="project" value="InterPro"/>
</dbReference>
<protein>
    <submittedName>
        <fullName evidence="10">Unannotated protein</fullName>
    </submittedName>
</protein>
<dbReference type="PANTHER" id="PTHR35851:SF1">
    <property type="entry name" value="CELL DIVISION PROTEIN FTSQ"/>
    <property type="match status" value="1"/>
</dbReference>
<name>A0A6J6ALJ9_9ZZZZ</name>
<dbReference type="InterPro" id="IPR013685">
    <property type="entry name" value="POTRA_FtsQ_type"/>
</dbReference>
<proteinExistence type="predicted"/>
<evidence type="ECO:0000256" key="1">
    <source>
        <dbReference type="ARBA" id="ARBA00004370"/>
    </source>
</evidence>
<evidence type="ECO:0000256" key="2">
    <source>
        <dbReference type="ARBA" id="ARBA00022475"/>
    </source>
</evidence>
<comment type="subcellular location">
    <subcellularLocation>
        <location evidence="1">Membrane</location>
    </subcellularLocation>
</comment>
<gene>
    <name evidence="11" type="ORF">UFOPK3010_00686</name>
    <name evidence="10" type="ORF">UFOPK4201_00686</name>
</gene>
<evidence type="ECO:0000256" key="8">
    <source>
        <dbReference type="SAM" id="Phobius"/>
    </source>
</evidence>
<evidence type="ECO:0000256" key="6">
    <source>
        <dbReference type="ARBA" id="ARBA00023136"/>
    </source>
</evidence>
<dbReference type="PROSITE" id="PS51779">
    <property type="entry name" value="POTRA"/>
    <property type="match status" value="1"/>
</dbReference>
<evidence type="ECO:0000256" key="3">
    <source>
        <dbReference type="ARBA" id="ARBA00022618"/>
    </source>
</evidence>
<keyword evidence="3" id="KW-0132">Cell division</keyword>
<evidence type="ECO:0000313" key="10">
    <source>
        <dbReference type="EMBL" id="CAB4371212.1"/>
    </source>
</evidence>
<feature type="domain" description="POTRA" evidence="9">
    <location>
        <begin position="60"/>
        <end position="128"/>
    </location>
</feature>
<dbReference type="Gene3D" id="3.10.20.310">
    <property type="entry name" value="membrane protein fhac"/>
    <property type="match status" value="1"/>
</dbReference>
<keyword evidence="2" id="KW-1003">Cell membrane</keyword>
<sequence length="263" mass="27291">MASRVLDRSAAEVEIDPRIAARRDAVKSEKRRRRGRWWLVAAIVAAVLVGAWFLTRTSLLDVDRIKVDGATVTTAEDIIAASGIHPGEALLEVDAAASASHIRQLPYIASAAIVRNWNGLIAITVTERVPVALAASADGVAMLIDGSGRVIGPHVAGDGVETVLIGVEAGSPGTSVLGVPGALDVASLLTPGMRARVAGIATAPDGSLNLALIPQGIVIMGPPTDLRAKVDSLRIVMGQVDQRDLASINVVNPTTPVVVRTPK</sequence>
<keyword evidence="7" id="KW-0131">Cell cycle</keyword>
<organism evidence="10">
    <name type="scientific">freshwater metagenome</name>
    <dbReference type="NCBI Taxonomy" id="449393"/>
    <lineage>
        <taxon>unclassified sequences</taxon>
        <taxon>metagenomes</taxon>
        <taxon>ecological metagenomes</taxon>
    </lineage>
</organism>
<evidence type="ECO:0000259" key="9">
    <source>
        <dbReference type="PROSITE" id="PS51779"/>
    </source>
</evidence>
<keyword evidence="6 8" id="KW-0472">Membrane</keyword>
<evidence type="ECO:0000313" key="11">
    <source>
        <dbReference type="EMBL" id="CAB4802770.1"/>
    </source>
</evidence>
<evidence type="ECO:0000256" key="4">
    <source>
        <dbReference type="ARBA" id="ARBA00022692"/>
    </source>
</evidence>
<dbReference type="InterPro" id="IPR026579">
    <property type="entry name" value="FtsQ"/>
</dbReference>
<dbReference type="EMBL" id="CAEUNJ010000022">
    <property type="protein sequence ID" value="CAB4371212.1"/>
    <property type="molecule type" value="Genomic_DNA"/>
</dbReference>
<dbReference type="Pfam" id="PF08478">
    <property type="entry name" value="POTRA_1"/>
    <property type="match status" value="1"/>
</dbReference>
<accession>A0A6J6ALJ9</accession>
<reference evidence="10" key="1">
    <citation type="submission" date="2020-05" db="EMBL/GenBank/DDBJ databases">
        <authorList>
            <person name="Chiriac C."/>
            <person name="Salcher M."/>
            <person name="Ghai R."/>
            <person name="Kavagutti S V."/>
        </authorList>
    </citation>
    <scope>NUCLEOTIDE SEQUENCE</scope>
</reference>
<dbReference type="AlphaFoldDB" id="A0A6J6ALJ9"/>
<evidence type="ECO:0000256" key="5">
    <source>
        <dbReference type="ARBA" id="ARBA00022989"/>
    </source>
</evidence>
<dbReference type="GO" id="GO:0016020">
    <property type="term" value="C:membrane"/>
    <property type="evidence" value="ECO:0007669"/>
    <property type="project" value="UniProtKB-SubCell"/>
</dbReference>
<dbReference type="EMBL" id="CAFAAM010000074">
    <property type="protein sequence ID" value="CAB4802770.1"/>
    <property type="molecule type" value="Genomic_DNA"/>
</dbReference>
<dbReference type="PANTHER" id="PTHR35851">
    <property type="entry name" value="CELL DIVISION PROTEIN FTSQ"/>
    <property type="match status" value="1"/>
</dbReference>
<keyword evidence="5 8" id="KW-1133">Transmembrane helix</keyword>
<keyword evidence="4 8" id="KW-0812">Transmembrane</keyword>